<comment type="caution">
    <text evidence="1">The sequence shown here is derived from an EMBL/GenBank/DDBJ whole genome shotgun (WGS) entry which is preliminary data.</text>
</comment>
<dbReference type="Proteomes" id="UP001549031">
    <property type="component" value="Unassembled WGS sequence"/>
</dbReference>
<accession>A0ABV2HCE5</accession>
<protein>
    <submittedName>
        <fullName evidence="1">Heme oxygenase</fullName>
    </submittedName>
</protein>
<evidence type="ECO:0000313" key="2">
    <source>
        <dbReference type="Proteomes" id="UP001549031"/>
    </source>
</evidence>
<evidence type="ECO:0000313" key="1">
    <source>
        <dbReference type="EMBL" id="MET3588206.1"/>
    </source>
</evidence>
<dbReference type="SUPFAM" id="SSF48613">
    <property type="entry name" value="Heme oxygenase-like"/>
    <property type="match status" value="1"/>
</dbReference>
<dbReference type="RefSeq" id="WP_247245932.1">
    <property type="nucleotide sequence ID" value="NZ_JALJRA010000022.1"/>
</dbReference>
<dbReference type="Gene3D" id="1.20.910.10">
    <property type="entry name" value="Heme oxygenase-like"/>
    <property type="match status" value="1"/>
</dbReference>
<organism evidence="1 2">
    <name type="scientific">Pseudorhizobium tarimense</name>
    <dbReference type="NCBI Taxonomy" id="1079109"/>
    <lineage>
        <taxon>Bacteria</taxon>
        <taxon>Pseudomonadati</taxon>
        <taxon>Pseudomonadota</taxon>
        <taxon>Alphaproteobacteria</taxon>
        <taxon>Hyphomicrobiales</taxon>
        <taxon>Rhizobiaceae</taxon>
        <taxon>Rhizobium/Agrobacterium group</taxon>
        <taxon>Pseudorhizobium</taxon>
    </lineage>
</organism>
<dbReference type="EMBL" id="JBEPLJ010000021">
    <property type="protein sequence ID" value="MET3588206.1"/>
    <property type="molecule type" value="Genomic_DNA"/>
</dbReference>
<gene>
    <name evidence="1" type="ORF">ABID21_004340</name>
</gene>
<name>A0ABV2HCE5_9HYPH</name>
<sequence length="188" mass="20901">MTSSARRFLVRDRTSSSHAKVEATVGSFDSLENYRRYLRGSYIFRASLDARMNGLHWPEQFGLWAASDRLTDLMRQDMDDLGVTPPPINLAQPEPLLASDFESLLGTLYVVEGSSLGARVLFRRAQTLGLSDTFGARHLAAQARSVERWKRLLELLESAPVLDLDRTVAASEATFVAVERAFEGGDHA</sequence>
<dbReference type="CDD" id="cd19166">
    <property type="entry name" value="HemeO-bac"/>
    <property type="match status" value="1"/>
</dbReference>
<reference evidence="1 2" key="1">
    <citation type="submission" date="2024-06" db="EMBL/GenBank/DDBJ databases">
        <title>Genomic Encyclopedia of Type Strains, Phase IV (KMG-IV): sequencing the most valuable type-strain genomes for metagenomic binning, comparative biology and taxonomic classification.</title>
        <authorList>
            <person name="Goeker M."/>
        </authorList>
    </citation>
    <scope>NUCLEOTIDE SEQUENCE [LARGE SCALE GENOMIC DNA]</scope>
    <source>
        <strain evidence="1 2">DSM 105042</strain>
    </source>
</reference>
<dbReference type="InterPro" id="IPR016084">
    <property type="entry name" value="Haem_Oase-like_multi-hlx"/>
</dbReference>
<proteinExistence type="predicted"/>
<keyword evidence="2" id="KW-1185">Reference proteome</keyword>